<feature type="transmembrane region" description="Helical" evidence="6">
    <location>
        <begin position="233"/>
        <end position="252"/>
    </location>
</feature>
<dbReference type="EMBL" id="KZ819291">
    <property type="protein sequence ID" value="PWN98487.1"/>
    <property type="molecule type" value="Genomic_DNA"/>
</dbReference>
<dbReference type="InterPro" id="IPR011701">
    <property type="entry name" value="MFS"/>
</dbReference>
<feature type="transmembrane region" description="Helical" evidence="6">
    <location>
        <begin position="201"/>
        <end position="221"/>
    </location>
</feature>
<keyword evidence="4 6" id="KW-0472">Membrane</keyword>
<dbReference type="RefSeq" id="XP_025598766.1">
    <property type="nucleotide sequence ID" value="XM_025740561.1"/>
</dbReference>
<feature type="region of interest" description="Disordered" evidence="5">
    <location>
        <begin position="1"/>
        <end position="44"/>
    </location>
</feature>
<feature type="transmembrane region" description="Helical" evidence="6">
    <location>
        <begin position="142"/>
        <end position="161"/>
    </location>
</feature>
<organism evidence="8 9">
    <name type="scientific">Tilletiopsis washingtonensis</name>
    <dbReference type="NCBI Taxonomy" id="58919"/>
    <lineage>
        <taxon>Eukaryota</taxon>
        <taxon>Fungi</taxon>
        <taxon>Dikarya</taxon>
        <taxon>Basidiomycota</taxon>
        <taxon>Ustilaginomycotina</taxon>
        <taxon>Exobasidiomycetes</taxon>
        <taxon>Entylomatales</taxon>
        <taxon>Entylomatales incertae sedis</taxon>
        <taxon>Tilletiopsis</taxon>
    </lineage>
</organism>
<name>A0A316Z9L6_9BASI</name>
<feature type="transmembrane region" description="Helical" evidence="6">
    <location>
        <begin position="475"/>
        <end position="496"/>
    </location>
</feature>
<evidence type="ECO:0000259" key="7">
    <source>
        <dbReference type="PROSITE" id="PS50850"/>
    </source>
</evidence>
<evidence type="ECO:0000313" key="8">
    <source>
        <dbReference type="EMBL" id="PWN98487.1"/>
    </source>
</evidence>
<gene>
    <name evidence="8" type="ORF">FA09DRAFT_307515</name>
</gene>
<dbReference type="GO" id="GO:0005886">
    <property type="term" value="C:plasma membrane"/>
    <property type="evidence" value="ECO:0007669"/>
    <property type="project" value="TreeGrafter"/>
</dbReference>
<sequence length="517" mass="56868">MPSSRRASLSEHSSSAADEVAAAQLPVSARTEDDVERDAHLENEKTRQEKDVIWVEWEENDPENPFNFSNRRKWWTTFLATFFTAEVAATASAYVPGIPSMEAELGNSHIISLLGISIYAFGFSLPPMVLAPLSEVFGRNTIYIVSHLLYTVLFVALGRAPNIATVIVIRFLSGAFGSTGSTMVGGSLADIWQSHERGLPMALFATAAIFGTGVGPVWAGWVEQNPNLGWRWIQYLQAIYTGAFFFVLLFGLKETRGSVLLTRRAKRLRKETGDQRYRARAEAERASVAVLVTHSLTRPIKMLFTEPIVTAFSLWVAFLWGFMYMLLESIGLVTQLHNFTPGQTGLVFLSICGAAILGNALNPLQEYMYKKHVGKRGPEARLYSACAAAPLFPIGAFIYGWTAYSHVSIAGPVVGITLLMTSVYQVYLSCFLYLSDSYGPYASSALAAQSFARNLAGTAFPLFCEQMYHRLGYQWASTLAGLLGAVLGIAPFVLFFKGPQIRARSKLSVELARLGLL</sequence>
<dbReference type="PANTHER" id="PTHR23502">
    <property type="entry name" value="MAJOR FACILITATOR SUPERFAMILY"/>
    <property type="match status" value="1"/>
</dbReference>
<keyword evidence="9" id="KW-1185">Reference proteome</keyword>
<keyword evidence="3 6" id="KW-1133">Transmembrane helix</keyword>
<dbReference type="GO" id="GO:0022857">
    <property type="term" value="F:transmembrane transporter activity"/>
    <property type="evidence" value="ECO:0007669"/>
    <property type="project" value="InterPro"/>
</dbReference>
<feature type="transmembrane region" description="Helical" evidence="6">
    <location>
        <begin position="167"/>
        <end position="189"/>
    </location>
</feature>
<evidence type="ECO:0000256" key="6">
    <source>
        <dbReference type="SAM" id="Phobius"/>
    </source>
</evidence>
<reference evidence="8 9" key="1">
    <citation type="journal article" date="2018" name="Mol. Biol. Evol.">
        <title>Broad Genomic Sampling Reveals a Smut Pathogenic Ancestry of the Fungal Clade Ustilaginomycotina.</title>
        <authorList>
            <person name="Kijpornyongpan T."/>
            <person name="Mondo S.J."/>
            <person name="Barry K."/>
            <person name="Sandor L."/>
            <person name="Lee J."/>
            <person name="Lipzen A."/>
            <person name="Pangilinan J."/>
            <person name="LaButti K."/>
            <person name="Hainaut M."/>
            <person name="Henrissat B."/>
            <person name="Grigoriev I.V."/>
            <person name="Spatafora J.W."/>
            <person name="Aime M.C."/>
        </authorList>
    </citation>
    <scope>NUCLEOTIDE SEQUENCE [LARGE SCALE GENOMIC DNA]</scope>
    <source>
        <strain evidence="8 9">MCA 4186</strain>
    </source>
</reference>
<dbReference type="FunFam" id="1.20.1250.20:FF:000082">
    <property type="entry name" value="MFS multidrug transporter, putative"/>
    <property type="match status" value="1"/>
</dbReference>
<evidence type="ECO:0000256" key="5">
    <source>
        <dbReference type="SAM" id="MobiDB-lite"/>
    </source>
</evidence>
<feature type="transmembrane region" description="Helical" evidence="6">
    <location>
        <begin position="339"/>
        <end position="361"/>
    </location>
</feature>
<comment type="subcellular location">
    <subcellularLocation>
        <location evidence="1">Membrane</location>
        <topology evidence="1">Multi-pass membrane protein</topology>
    </subcellularLocation>
</comment>
<feature type="transmembrane region" description="Helical" evidence="6">
    <location>
        <begin position="413"/>
        <end position="434"/>
    </location>
</feature>
<proteinExistence type="predicted"/>
<dbReference type="OrthoDB" id="5376138at2759"/>
<dbReference type="Proteomes" id="UP000245946">
    <property type="component" value="Unassembled WGS sequence"/>
</dbReference>
<dbReference type="InterPro" id="IPR036259">
    <property type="entry name" value="MFS_trans_sf"/>
</dbReference>
<feature type="transmembrane region" description="Helical" evidence="6">
    <location>
        <begin position="308"/>
        <end position="327"/>
    </location>
</feature>
<keyword evidence="2 6" id="KW-0812">Transmembrane</keyword>
<feature type="compositionally biased region" description="Low complexity" evidence="5">
    <location>
        <begin position="1"/>
        <end position="17"/>
    </location>
</feature>
<dbReference type="STRING" id="58919.A0A316Z9L6"/>
<evidence type="ECO:0000256" key="4">
    <source>
        <dbReference type="ARBA" id="ARBA00023136"/>
    </source>
</evidence>
<dbReference type="PANTHER" id="PTHR23502:SF134">
    <property type="entry name" value="MAJOR FACILITATOR SUPERFAMILY (MFS) PROFILE DOMAIN-CONTAINING PROTEIN-RELATED"/>
    <property type="match status" value="1"/>
</dbReference>
<dbReference type="Pfam" id="PF07690">
    <property type="entry name" value="MFS_1"/>
    <property type="match status" value="1"/>
</dbReference>
<protein>
    <submittedName>
        <fullName evidence="8">MFS general substrate transporter</fullName>
    </submittedName>
</protein>
<feature type="domain" description="Major facilitator superfamily (MFS) profile" evidence="7">
    <location>
        <begin position="76"/>
        <end position="502"/>
    </location>
</feature>
<evidence type="ECO:0000256" key="3">
    <source>
        <dbReference type="ARBA" id="ARBA00022989"/>
    </source>
</evidence>
<feature type="transmembrane region" description="Helical" evidence="6">
    <location>
        <begin position="382"/>
        <end position="401"/>
    </location>
</feature>
<feature type="transmembrane region" description="Helical" evidence="6">
    <location>
        <begin position="441"/>
        <end position="463"/>
    </location>
</feature>
<evidence type="ECO:0000256" key="2">
    <source>
        <dbReference type="ARBA" id="ARBA00022692"/>
    </source>
</evidence>
<evidence type="ECO:0000313" key="9">
    <source>
        <dbReference type="Proteomes" id="UP000245946"/>
    </source>
</evidence>
<evidence type="ECO:0000256" key="1">
    <source>
        <dbReference type="ARBA" id="ARBA00004141"/>
    </source>
</evidence>
<dbReference type="GeneID" id="37268107"/>
<feature type="transmembrane region" description="Helical" evidence="6">
    <location>
        <begin position="74"/>
        <end position="95"/>
    </location>
</feature>
<dbReference type="PROSITE" id="PS50850">
    <property type="entry name" value="MFS"/>
    <property type="match status" value="1"/>
</dbReference>
<dbReference type="AlphaFoldDB" id="A0A316Z9L6"/>
<dbReference type="Gene3D" id="1.20.1250.20">
    <property type="entry name" value="MFS general substrate transporter like domains"/>
    <property type="match status" value="1"/>
</dbReference>
<dbReference type="SUPFAM" id="SSF103473">
    <property type="entry name" value="MFS general substrate transporter"/>
    <property type="match status" value="1"/>
</dbReference>
<dbReference type="CDD" id="cd17323">
    <property type="entry name" value="MFS_Tpo1_MDR_like"/>
    <property type="match status" value="1"/>
</dbReference>
<dbReference type="InterPro" id="IPR020846">
    <property type="entry name" value="MFS_dom"/>
</dbReference>
<accession>A0A316Z9L6</accession>
<feature type="transmembrane region" description="Helical" evidence="6">
    <location>
        <begin position="110"/>
        <end position="130"/>
    </location>
</feature>